<dbReference type="Proteomes" id="UP000031637">
    <property type="component" value="Chromosome"/>
</dbReference>
<dbReference type="AlphaFoldDB" id="W0SD52"/>
<dbReference type="GO" id="GO:0051701">
    <property type="term" value="P:biological process involved in interaction with host"/>
    <property type="evidence" value="ECO:0007669"/>
    <property type="project" value="TreeGrafter"/>
</dbReference>
<organism evidence="14 15">
    <name type="scientific">Sulfuritalea hydrogenivorans sk43H</name>
    <dbReference type="NCBI Taxonomy" id="1223802"/>
    <lineage>
        <taxon>Bacteria</taxon>
        <taxon>Pseudomonadati</taxon>
        <taxon>Pseudomonadota</taxon>
        <taxon>Betaproteobacteria</taxon>
        <taxon>Nitrosomonadales</taxon>
        <taxon>Sterolibacteriaceae</taxon>
        <taxon>Sulfuritalea</taxon>
    </lineage>
</organism>
<evidence type="ECO:0000259" key="13">
    <source>
        <dbReference type="Pfam" id="PF06974"/>
    </source>
</evidence>
<evidence type="ECO:0000256" key="9">
    <source>
        <dbReference type="ARBA" id="ARBA00023315"/>
    </source>
</evidence>
<dbReference type="EMBL" id="AP012547">
    <property type="protein sequence ID" value="BAO28981.1"/>
    <property type="molecule type" value="Genomic_DNA"/>
</dbReference>
<dbReference type="Pfam" id="PF06974">
    <property type="entry name" value="WS_DGAT_C"/>
    <property type="match status" value="1"/>
</dbReference>
<comment type="similarity">
    <text evidence="3">Belongs to the long-chain O-acyltransferase family.</text>
</comment>
<keyword evidence="9" id="KW-0012">Acyltransferase</keyword>
<dbReference type="HOGENOM" id="CLU_024186_3_1_4"/>
<dbReference type="OrthoDB" id="9810950at2"/>
<dbReference type="RefSeq" id="WP_041097812.1">
    <property type="nucleotide sequence ID" value="NZ_AP012547.1"/>
</dbReference>
<dbReference type="NCBIfam" id="TIGR02946">
    <property type="entry name" value="acyl_WS_DGAT"/>
    <property type="match status" value="1"/>
</dbReference>
<name>W0SD52_9PROT</name>
<evidence type="ECO:0000256" key="11">
    <source>
        <dbReference type="SAM" id="MobiDB-lite"/>
    </source>
</evidence>
<dbReference type="GO" id="GO:0004144">
    <property type="term" value="F:diacylglycerol O-acyltransferase activity"/>
    <property type="evidence" value="ECO:0007669"/>
    <property type="project" value="UniProtKB-EC"/>
</dbReference>
<evidence type="ECO:0000256" key="1">
    <source>
        <dbReference type="ARBA" id="ARBA00004771"/>
    </source>
</evidence>
<gene>
    <name evidence="14" type="ORF">SUTH_01181</name>
</gene>
<evidence type="ECO:0000313" key="14">
    <source>
        <dbReference type="EMBL" id="BAO28981.1"/>
    </source>
</evidence>
<reference evidence="14 15" key="1">
    <citation type="journal article" date="2014" name="Syst. Appl. Microbiol.">
        <title>Complete genomes of freshwater sulfur oxidizers Sulfuricella denitrificans skB26 and Sulfuritalea hydrogenivorans sk43H: genetic insights into the sulfur oxidation pathway of betaproteobacteria.</title>
        <authorList>
            <person name="Watanabe T."/>
            <person name="Kojima H."/>
            <person name="Fukui M."/>
        </authorList>
    </citation>
    <scope>NUCLEOTIDE SEQUENCE [LARGE SCALE GENOMIC DNA]</scope>
    <source>
        <strain evidence="14">DSM22779</strain>
    </source>
</reference>
<comment type="pathway">
    <text evidence="2">Lipid metabolism.</text>
</comment>
<feature type="domain" description="O-acyltransferase WSD1 C-terminal" evidence="13">
    <location>
        <begin position="320"/>
        <end position="467"/>
    </location>
</feature>
<evidence type="ECO:0000256" key="3">
    <source>
        <dbReference type="ARBA" id="ARBA00009587"/>
    </source>
</evidence>
<evidence type="ECO:0000256" key="4">
    <source>
        <dbReference type="ARBA" id="ARBA00013244"/>
    </source>
</evidence>
<keyword evidence="5" id="KW-0444">Lipid biosynthesis</keyword>
<evidence type="ECO:0000256" key="6">
    <source>
        <dbReference type="ARBA" id="ARBA00022679"/>
    </source>
</evidence>
<dbReference type="GO" id="GO:0006071">
    <property type="term" value="P:glycerol metabolic process"/>
    <property type="evidence" value="ECO:0007669"/>
    <property type="project" value="UniProtKB-KW"/>
</dbReference>
<dbReference type="PANTHER" id="PTHR31650">
    <property type="entry name" value="O-ACYLTRANSFERASE (WSD1-LIKE) FAMILY PROTEIN"/>
    <property type="match status" value="1"/>
</dbReference>
<evidence type="ECO:0000313" key="15">
    <source>
        <dbReference type="Proteomes" id="UP000031637"/>
    </source>
</evidence>
<dbReference type="InterPro" id="IPR004255">
    <property type="entry name" value="O-acyltransferase_WSD1_N"/>
</dbReference>
<dbReference type="KEGG" id="shd:SUTH_01181"/>
<evidence type="ECO:0000256" key="8">
    <source>
        <dbReference type="ARBA" id="ARBA00023098"/>
    </source>
</evidence>
<dbReference type="GO" id="GO:0019432">
    <property type="term" value="P:triglyceride biosynthetic process"/>
    <property type="evidence" value="ECO:0007669"/>
    <property type="project" value="UniProtKB-UniPathway"/>
</dbReference>
<dbReference type="InterPro" id="IPR014292">
    <property type="entry name" value="Acyl_transf_WS/DGAT"/>
</dbReference>
<feature type="domain" description="O-acyltransferase WSD1-like N-terminal" evidence="12">
    <location>
        <begin position="4"/>
        <end position="273"/>
    </location>
</feature>
<keyword evidence="8" id="KW-0443">Lipid metabolism</keyword>
<feature type="compositionally biased region" description="Basic residues" evidence="11">
    <location>
        <begin position="498"/>
        <end position="510"/>
    </location>
</feature>
<dbReference type="GO" id="GO:0071731">
    <property type="term" value="P:response to nitric oxide"/>
    <property type="evidence" value="ECO:0007669"/>
    <property type="project" value="TreeGrafter"/>
</dbReference>
<sequence length="510" mass="56388">MRQLSEHDAAYIYSDSAHANSNVTLLHIYDQSTARGGMVRFKQILAHVESRLGRMPIFRQKILRVPLDIDYPYWIEDENFDIEYHVRHIALPKPGDWRQFCIQAARIHARPLDLQRPLWEMYVIEGLDSFLDLPVGSFAVLLKIHHAAIDVEHHNEITALLHDISPDSPPPAPPEPWFPEDAPGSVNLLVRAGFNVATFPLRMAQPLARSWSTLKSATRTFVGEFLGRPHEFPMTRFNTEVSPHRVFETRRFALKDFKAIRRLAPGATVNDAVLAVCAGGLRRYLDQQAELPDDSLVAATPIAVRARDGKEGAEEGQPSFSWVRLELGTDIADPVDRLVAIQATSSSSDIVARAVSARELVDLAEHAPSAAIAATSKMLRSASALLGDWVPLANCAIANVPGPQVPLYLQGARLTYLSAIMPISDGMGLVFSVTSYNDMMIISFTACYEQLPDPQVFAQCLRDSFQEYLALARPAARRKARAPAGKAARLAAVATPKPPRRKPVARVAAH</sequence>
<dbReference type="PANTHER" id="PTHR31650:SF1">
    <property type="entry name" value="WAX ESTER SYNTHASE_DIACYLGLYCEROL ACYLTRANSFERASE 4-RELATED"/>
    <property type="match status" value="1"/>
</dbReference>
<dbReference type="InterPro" id="IPR009721">
    <property type="entry name" value="O-acyltransferase_WSD1_C"/>
</dbReference>
<dbReference type="STRING" id="1223802.SUTH_01181"/>
<evidence type="ECO:0000256" key="5">
    <source>
        <dbReference type="ARBA" id="ARBA00022516"/>
    </source>
</evidence>
<protein>
    <recommendedName>
        <fullName evidence="4">diacylglycerol O-acyltransferase</fullName>
        <ecNumber evidence="4">2.3.1.20</ecNumber>
    </recommendedName>
</protein>
<dbReference type="EC" id="2.3.1.20" evidence="4"/>
<comment type="catalytic activity">
    <reaction evidence="10">
        <text>an acyl-CoA + a 1,2-diacyl-sn-glycerol = a triacyl-sn-glycerol + CoA</text>
        <dbReference type="Rhea" id="RHEA:10868"/>
        <dbReference type="ChEBI" id="CHEBI:17815"/>
        <dbReference type="ChEBI" id="CHEBI:57287"/>
        <dbReference type="ChEBI" id="CHEBI:58342"/>
        <dbReference type="ChEBI" id="CHEBI:64615"/>
        <dbReference type="EC" id="2.3.1.20"/>
    </reaction>
</comment>
<comment type="pathway">
    <text evidence="1">Glycerolipid metabolism; triacylglycerol biosynthesis.</text>
</comment>
<dbReference type="Pfam" id="PF03007">
    <property type="entry name" value="WS_DGAT_cat"/>
    <property type="match status" value="1"/>
</dbReference>
<dbReference type="SUPFAM" id="SSF52777">
    <property type="entry name" value="CoA-dependent acyltransferases"/>
    <property type="match status" value="1"/>
</dbReference>
<keyword evidence="7" id="KW-0319">Glycerol metabolism</keyword>
<evidence type="ECO:0000256" key="7">
    <source>
        <dbReference type="ARBA" id="ARBA00022798"/>
    </source>
</evidence>
<evidence type="ECO:0000259" key="12">
    <source>
        <dbReference type="Pfam" id="PF03007"/>
    </source>
</evidence>
<proteinExistence type="inferred from homology"/>
<keyword evidence="15" id="KW-1185">Reference proteome</keyword>
<evidence type="ECO:0000256" key="10">
    <source>
        <dbReference type="ARBA" id="ARBA00048109"/>
    </source>
</evidence>
<keyword evidence="6" id="KW-0808">Transferase</keyword>
<dbReference type="InterPro" id="IPR045034">
    <property type="entry name" value="O-acyltransferase_WSD1-like"/>
</dbReference>
<dbReference type="UniPathway" id="UPA00282"/>
<accession>W0SD52</accession>
<evidence type="ECO:0000256" key="2">
    <source>
        <dbReference type="ARBA" id="ARBA00005189"/>
    </source>
</evidence>
<dbReference type="GO" id="GO:0001666">
    <property type="term" value="P:response to hypoxia"/>
    <property type="evidence" value="ECO:0007669"/>
    <property type="project" value="TreeGrafter"/>
</dbReference>
<feature type="region of interest" description="Disordered" evidence="11">
    <location>
        <begin position="491"/>
        <end position="510"/>
    </location>
</feature>
<dbReference type="GO" id="GO:0005886">
    <property type="term" value="C:plasma membrane"/>
    <property type="evidence" value="ECO:0007669"/>
    <property type="project" value="TreeGrafter"/>
</dbReference>